<dbReference type="SUPFAM" id="SSF48403">
    <property type="entry name" value="Ankyrin repeat"/>
    <property type="match status" value="2"/>
</dbReference>
<dbReference type="EMBL" id="JFFI01001233">
    <property type="protein sequence ID" value="KXH61867.1"/>
    <property type="molecule type" value="Genomic_DNA"/>
</dbReference>
<dbReference type="Pfam" id="PF00023">
    <property type="entry name" value="Ank"/>
    <property type="match status" value="1"/>
</dbReference>
<proteinExistence type="predicted"/>
<name>A0A135UNE8_9PEZI</name>
<dbReference type="PRINTS" id="PR01415">
    <property type="entry name" value="ANKYRIN"/>
</dbReference>
<feature type="repeat" description="ANK" evidence="1">
    <location>
        <begin position="874"/>
        <end position="906"/>
    </location>
</feature>
<accession>A0A135UNE8</accession>
<gene>
    <name evidence="5" type="ORF">CSAL01_10349</name>
</gene>
<feature type="region of interest" description="Disordered" evidence="3">
    <location>
        <begin position="1106"/>
        <end position="1127"/>
    </location>
</feature>
<feature type="repeat" description="ANK" evidence="1">
    <location>
        <begin position="838"/>
        <end position="873"/>
    </location>
</feature>
<feature type="repeat" description="ANK" evidence="1">
    <location>
        <begin position="1041"/>
        <end position="1073"/>
    </location>
</feature>
<dbReference type="PANTHER" id="PTHR10622:SF10">
    <property type="entry name" value="HET DOMAIN-CONTAINING PROTEIN"/>
    <property type="match status" value="1"/>
</dbReference>
<feature type="repeat" description="ANK" evidence="1">
    <location>
        <begin position="772"/>
        <end position="804"/>
    </location>
</feature>
<feature type="repeat" description="ANK" evidence="1">
    <location>
        <begin position="1007"/>
        <end position="1039"/>
    </location>
</feature>
<dbReference type="Pfam" id="PF06985">
    <property type="entry name" value="HET"/>
    <property type="match status" value="1"/>
</dbReference>
<evidence type="ECO:0000313" key="5">
    <source>
        <dbReference type="EMBL" id="KXH61867.1"/>
    </source>
</evidence>
<dbReference type="STRING" id="1209931.A0A135UNE8"/>
<dbReference type="PROSITE" id="PS50297">
    <property type="entry name" value="ANK_REP_REGION"/>
    <property type="match status" value="6"/>
</dbReference>
<dbReference type="Proteomes" id="UP000070121">
    <property type="component" value="Unassembled WGS sequence"/>
</dbReference>
<keyword evidence="6" id="KW-1185">Reference proteome</keyword>
<dbReference type="OrthoDB" id="194358at2759"/>
<keyword evidence="2" id="KW-0175">Coiled coil</keyword>
<dbReference type="InterPro" id="IPR010730">
    <property type="entry name" value="HET"/>
</dbReference>
<keyword evidence="1" id="KW-0040">ANK repeat</keyword>
<feature type="repeat" description="ANK" evidence="1">
    <location>
        <begin position="941"/>
        <end position="973"/>
    </location>
</feature>
<reference evidence="5 6" key="1">
    <citation type="submission" date="2014-02" db="EMBL/GenBank/DDBJ databases">
        <title>The genome sequence of Colletotrichum salicis CBS 607.94.</title>
        <authorList>
            <person name="Baroncelli R."/>
            <person name="Thon M.R."/>
        </authorList>
    </citation>
    <scope>NUCLEOTIDE SEQUENCE [LARGE SCALE GENOMIC DNA]</scope>
    <source>
        <strain evidence="5 6">CBS 607.94</strain>
    </source>
</reference>
<dbReference type="AlphaFoldDB" id="A0A135UNE8"/>
<dbReference type="Gene3D" id="1.25.40.20">
    <property type="entry name" value="Ankyrin repeat-containing domain"/>
    <property type="match status" value="2"/>
</dbReference>
<dbReference type="InterPro" id="IPR036770">
    <property type="entry name" value="Ankyrin_rpt-contain_sf"/>
</dbReference>
<protein>
    <recommendedName>
        <fullName evidence="4">Heterokaryon incompatibility domain-containing protein</fullName>
    </recommendedName>
</protein>
<feature type="coiled-coil region" evidence="2">
    <location>
        <begin position="558"/>
        <end position="599"/>
    </location>
</feature>
<evidence type="ECO:0000259" key="4">
    <source>
        <dbReference type="Pfam" id="PF06985"/>
    </source>
</evidence>
<evidence type="ECO:0000256" key="1">
    <source>
        <dbReference type="PROSITE-ProRule" id="PRU00023"/>
    </source>
</evidence>
<comment type="caution">
    <text evidence="5">The sequence shown here is derived from an EMBL/GenBank/DDBJ whole genome shotgun (WGS) entry which is preliminary data.</text>
</comment>
<feature type="repeat" description="ANK" evidence="1">
    <location>
        <begin position="805"/>
        <end position="837"/>
    </location>
</feature>
<evidence type="ECO:0000256" key="2">
    <source>
        <dbReference type="SAM" id="Coils"/>
    </source>
</evidence>
<dbReference type="PROSITE" id="PS50088">
    <property type="entry name" value="ANK_REPEAT"/>
    <property type="match status" value="9"/>
</dbReference>
<evidence type="ECO:0000256" key="3">
    <source>
        <dbReference type="SAM" id="MobiDB-lite"/>
    </source>
</evidence>
<sequence>MHLINVRTRLLEEFHTNVPKYAILSHTWGTDEEEISFRDIKSGFISKPGLGTVKFDGCLRQAKADGLSYVWIDTCCIDKTNANELGEAINSMFRWYQAAKTCYAFLQDVPSKEESAWKTRFRKSRWFTRGWTLQELLAPSELMFYSSDWRALGTKLQLSSVVGGITGIPAQFLLGASNLREASVAQRMSWASHRQTKRVEDIAYSLLGIFNVMIPMIYGEGTQAFIRLQQEIINATTDDSILAWDLSSNIVNFDPQSRPRNLFGGILATSPAAFAECGRITSGEHRIPTIAQGISRGYLKLQLPLYSGPLGETYGLLNCSFEDDDGERVVGIPLSRVAPGDAHDEYIRPRDRKATPLPDIVPGTPASSIQTLALISHDEARAKDCQFGFSIENTLVTGLELIDVWPADYWDEKSAFIYTGLDFHQATTQRTWARFRRSKPGSDDFILALELESTKTSSLARCHVMVASKETSLNRVVGAPLAAEYTFGKSSAYNGSMSIQAKLSQKQRGAHLIYNVKLTSRTSPPKDTVNLTSEIELLDHSMNVQSIFQESQEITPQLNSLNRTTETESARLDDVQRQLDQLEAEKKVLAKKKERSAKKLESSSLEKENFVSREKKLLETLSIAQKVQSASGENRASKWQDSIVTYLSTDLFKAKTKDKAAYNTEGIQSMENVLQKTFLQAVVKGNIAAMQFLKESLPSLDFNDSEGRGALGWAIVQQDLSAVTWLLDNGLSVDTKDGDDKTPLSWACSENFLLGVRLLLRRGAQTEDMDPDGWRPLHIAVSQDDLSLTRWLLDHGADIQGKSKHGSTAFELAVSEKSISMVNLLLDRGADLEEQNSLGATALCRAAKHDHSHDSALLRAMIDRGAKIKATSKKGWTPLHFAARYGVTEAVELLLKQGADTTAKTLRGSIPLKFAARNKRGSGPLRRLLDHGSSVETIESMGGTFLALAASCGCAESIKLLLDRGVPIESTDEDGLTALAKAAQAGNKETAEALIKQKAKVDCKDSDGMTALALAAQGGHASLVALLVEGGARIDQKDDTNGRTALHWAVLKDQTAAIEELLKRGADIEATSKAGHTAIFFAIRNGLEASFKLLLKKGASLDVEGPKGKGPLSYARSSAKKDEEVGSSPAMKEIIKYLEKAEKQAMEKHRAKWEEA</sequence>
<evidence type="ECO:0000313" key="6">
    <source>
        <dbReference type="Proteomes" id="UP000070121"/>
    </source>
</evidence>
<feature type="repeat" description="ANK" evidence="1">
    <location>
        <begin position="974"/>
        <end position="1006"/>
    </location>
</feature>
<dbReference type="Pfam" id="PF12796">
    <property type="entry name" value="Ank_2"/>
    <property type="match status" value="3"/>
</dbReference>
<feature type="domain" description="Heterokaryon incompatibility" evidence="4">
    <location>
        <begin position="21"/>
        <end position="109"/>
    </location>
</feature>
<dbReference type="InterPro" id="IPR002110">
    <property type="entry name" value="Ankyrin_rpt"/>
</dbReference>
<organism evidence="5 6">
    <name type="scientific">Colletotrichum salicis</name>
    <dbReference type="NCBI Taxonomy" id="1209931"/>
    <lineage>
        <taxon>Eukaryota</taxon>
        <taxon>Fungi</taxon>
        <taxon>Dikarya</taxon>
        <taxon>Ascomycota</taxon>
        <taxon>Pezizomycotina</taxon>
        <taxon>Sordariomycetes</taxon>
        <taxon>Hypocreomycetidae</taxon>
        <taxon>Glomerellales</taxon>
        <taxon>Glomerellaceae</taxon>
        <taxon>Colletotrichum</taxon>
        <taxon>Colletotrichum acutatum species complex</taxon>
    </lineage>
</organism>
<dbReference type="SMART" id="SM00248">
    <property type="entry name" value="ANK"/>
    <property type="match status" value="12"/>
</dbReference>
<dbReference type="PANTHER" id="PTHR10622">
    <property type="entry name" value="HET DOMAIN-CONTAINING PROTEIN"/>
    <property type="match status" value="1"/>
</dbReference>
<feature type="repeat" description="ANK" evidence="1">
    <location>
        <begin position="1074"/>
        <end position="1106"/>
    </location>
</feature>